<organism evidence="2">
    <name type="scientific">Scrofimicrobium appendicitidis</name>
    <dbReference type="NCBI Taxonomy" id="3079930"/>
    <lineage>
        <taxon>Bacteria</taxon>
        <taxon>Bacillati</taxon>
        <taxon>Actinomycetota</taxon>
        <taxon>Actinomycetes</taxon>
        <taxon>Actinomycetales</taxon>
        <taxon>Actinomycetaceae</taxon>
        <taxon>Scrofimicrobium</taxon>
    </lineage>
</organism>
<evidence type="ECO:0000313" key="2">
    <source>
        <dbReference type="EMBL" id="XBW07342.1"/>
    </source>
</evidence>
<sequence>MPSALNPDKFARLARRLASRPDRSDHGQLLPALGAALEVEELGDRLARVVAALGSERLIVPVPVEAHPDQAGGEHRPQDLDPDSQIPLATDERDGVTAIAVFSSAEALRHWDREARPLALTSQKVAITAIATGVPRLRLDPADQSLLLGRPAVEALAAGDRWLPGWEDESLRAHLSARAAELAPWASFVSVTLRPNPTGLTVEVSAAPREGHRRVREDFAALLAQLGQDPRLGAAAESVEFNPRLVHLA</sequence>
<dbReference type="Pfam" id="PF07179">
    <property type="entry name" value="SseB"/>
    <property type="match status" value="1"/>
</dbReference>
<dbReference type="EMBL" id="CP138335">
    <property type="protein sequence ID" value="XBW07342.1"/>
    <property type="molecule type" value="Genomic_DNA"/>
</dbReference>
<feature type="domain" description="SseB protein N-terminal" evidence="1">
    <location>
        <begin position="35"/>
        <end position="155"/>
    </location>
</feature>
<evidence type="ECO:0000259" key="1">
    <source>
        <dbReference type="Pfam" id="PF07179"/>
    </source>
</evidence>
<dbReference type="RefSeq" id="WP_350257548.1">
    <property type="nucleotide sequence ID" value="NZ_CP138335.1"/>
</dbReference>
<proteinExistence type="predicted"/>
<reference evidence="2" key="1">
    <citation type="submission" date="2023-11" db="EMBL/GenBank/DDBJ databases">
        <title>Scrofimicrobium hongkongense sp. nov., isolated from a patient with peritonitis.</title>
        <authorList>
            <person name="Lao H.Y."/>
            <person name="Wong A.Y.P."/>
            <person name="Ng T.L."/>
            <person name="Wong R.Y.L."/>
            <person name="Yau M.C.Y."/>
            <person name="Lam J.Y.W."/>
            <person name="Siu G.K.H."/>
        </authorList>
    </citation>
    <scope>NUCLEOTIDE SEQUENCE</scope>
    <source>
        <strain evidence="2">R131</strain>
    </source>
</reference>
<protein>
    <submittedName>
        <fullName evidence="2">SseB family protein</fullName>
    </submittedName>
</protein>
<gene>
    <name evidence="2" type="ORF">SAC06_06740</name>
</gene>
<name>A0AAU7V5R4_9ACTO</name>
<accession>A0AAU7V5R4</accession>
<dbReference type="InterPro" id="IPR009839">
    <property type="entry name" value="SseB_N"/>
</dbReference>
<dbReference type="KEGG" id="sapp:SAC06_06740"/>
<dbReference type="AlphaFoldDB" id="A0AAU7V5R4"/>